<proteinExistence type="predicted"/>
<name>A0A2G8TAC4_9BURK</name>
<evidence type="ECO:0000313" key="3">
    <source>
        <dbReference type="Proteomes" id="UP000230390"/>
    </source>
</evidence>
<dbReference type="RefSeq" id="WP_099792000.1">
    <property type="nucleotide sequence ID" value="NZ_JBHLYV010000018.1"/>
</dbReference>
<organism evidence="2 3">
    <name type="scientific">Massilia eurypsychrophila</name>
    <dbReference type="NCBI Taxonomy" id="1485217"/>
    <lineage>
        <taxon>Bacteria</taxon>
        <taxon>Pseudomonadati</taxon>
        <taxon>Pseudomonadota</taxon>
        <taxon>Betaproteobacteria</taxon>
        <taxon>Burkholderiales</taxon>
        <taxon>Oxalobacteraceae</taxon>
        <taxon>Telluria group</taxon>
        <taxon>Massilia</taxon>
    </lineage>
</organism>
<gene>
    <name evidence="2" type="ORF">CR105_21400</name>
</gene>
<accession>A0A2G8TAC4</accession>
<feature type="transmembrane region" description="Helical" evidence="1">
    <location>
        <begin position="50"/>
        <end position="69"/>
    </location>
</feature>
<keyword evidence="1" id="KW-0472">Membrane</keyword>
<sequence>MNSTRIIGIILIVAGVAGLAFGGFSFTKETHKASLGPINLSVAEEKSVDIPLWASIAAIVAGAAVLVAGGSKR</sequence>
<protein>
    <recommendedName>
        <fullName evidence="4">DUF3185 domain-containing protein</fullName>
    </recommendedName>
</protein>
<keyword evidence="1" id="KW-1133">Transmembrane helix</keyword>
<dbReference type="EMBL" id="PDOC01000018">
    <property type="protein sequence ID" value="PIL42923.1"/>
    <property type="molecule type" value="Genomic_DNA"/>
</dbReference>
<evidence type="ECO:0000313" key="2">
    <source>
        <dbReference type="EMBL" id="PIL42923.1"/>
    </source>
</evidence>
<feature type="transmembrane region" description="Helical" evidence="1">
    <location>
        <begin position="7"/>
        <end position="26"/>
    </location>
</feature>
<comment type="caution">
    <text evidence="2">The sequence shown here is derived from an EMBL/GenBank/DDBJ whole genome shotgun (WGS) entry which is preliminary data.</text>
</comment>
<evidence type="ECO:0008006" key="4">
    <source>
        <dbReference type="Google" id="ProtNLM"/>
    </source>
</evidence>
<evidence type="ECO:0000256" key="1">
    <source>
        <dbReference type="SAM" id="Phobius"/>
    </source>
</evidence>
<keyword evidence="3" id="KW-1185">Reference proteome</keyword>
<dbReference type="AlphaFoldDB" id="A0A2G8TAC4"/>
<keyword evidence="1" id="KW-0812">Transmembrane</keyword>
<dbReference type="Proteomes" id="UP000230390">
    <property type="component" value="Unassembled WGS sequence"/>
</dbReference>
<reference evidence="2 3" key="1">
    <citation type="submission" date="2017-10" db="EMBL/GenBank/DDBJ databases">
        <title>Massilia psychrophilum sp. nov., a novel purple-pigmented bacterium isolated from Tianshan glacier, Xinjiang Municipality, China.</title>
        <authorList>
            <person name="Wang H."/>
        </authorList>
    </citation>
    <scope>NUCLEOTIDE SEQUENCE [LARGE SCALE GENOMIC DNA]</scope>
    <source>
        <strain evidence="2 3">JCM 30074</strain>
    </source>
</reference>